<accession>A0AA39I1F1</accession>
<keyword evidence="4" id="KW-1185">Reference proteome</keyword>
<evidence type="ECO:0000313" key="4">
    <source>
        <dbReference type="Proteomes" id="UP001175271"/>
    </source>
</evidence>
<keyword evidence="1" id="KW-1133">Transmembrane helix</keyword>
<gene>
    <name evidence="2" type="ORF">QR680_012250</name>
    <name evidence="3" type="ORF">QR680_012252</name>
</gene>
<evidence type="ECO:0000313" key="2">
    <source>
        <dbReference type="EMBL" id="KAK0416015.1"/>
    </source>
</evidence>
<keyword evidence="1" id="KW-0472">Membrane</keyword>
<comment type="caution">
    <text evidence="3">The sequence shown here is derived from an EMBL/GenBank/DDBJ whole genome shotgun (WGS) entry which is preliminary data.</text>
</comment>
<organism evidence="3 4">
    <name type="scientific">Steinernema hermaphroditum</name>
    <dbReference type="NCBI Taxonomy" id="289476"/>
    <lineage>
        <taxon>Eukaryota</taxon>
        <taxon>Metazoa</taxon>
        <taxon>Ecdysozoa</taxon>
        <taxon>Nematoda</taxon>
        <taxon>Chromadorea</taxon>
        <taxon>Rhabditida</taxon>
        <taxon>Tylenchina</taxon>
        <taxon>Panagrolaimomorpha</taxon>
        <taxon>Strongyloidoidea</taxon>
        <taxon>Steinernematidae</taxon>
        <taxon>Steinernema</taxon>
    </lineage>
</organism>
<dbReference type="Proteomes" id="UP001175271">
    <property type="component" value="Unassembled WGS sequence"/>
</dbReference>
<keyword evidence="1" id="KW-0812">Transmembrane</keyword>
<protein>
    <submittedName>
        <fullName evidence="3">Uncharacterized protein</fullName>
    </submittedName>
</protein>
<reference evidence="3" key="1">
    <citation type="submission" date="2023-06" db="EMBL/GenBank/DDBJ databases">
        <title>Genomic analysis of the entomopathogenic nematode Steinernema hermaphroditum.</title>
        <authorList>
            <person name="Schwarz E.M."/>
            <person name="Heppert J.K."/>
            <person name="Baniya A."/>
            <person name="Schwartz H.T."/>
            <person name="Tan C.-H."/>
            <person name="Antoshechkin I."/>
            <person name="Sternberg P.W."/>
            <person name="Goodrich-Blair H."/>
            <person name="Dillman A.R."/>
        </authorList>
    </citation>
    <scope>NUCLEOTIDE SEQUENCE</scope>
    <source>
        <strain evidence="3">PS9179</strain>
        <tissue evidence="3">Whole animal</tissue>
    </source>
</reference>
<feature type="transmembrane region" description="Helical" evidence="1">
    <location>
        <begin position="35"/>
        <end position="53"/>
    </location>
</feature>
<dbReference type="EMBL" id="JAUCMV010000002">
    <property type="protein sequence ID" value="KAK0416020.1"/>
    <property type="molecule type" value="Genomic_DNA"/>
</dbReference>
<proteinExistence type="predicted"/>
<evidence type="ECO:0000256" key="1">
    <source>
        <dbReference type="SAM" id="Phobius"/>
    </source>
</evidence>
<dbReference type="AlphaFoldDB" id="A0AA39I1F1"/>
<sequence length="101" mass="11872">MDNIFQSPPLPRSLHVPHSAFPISALCMRRDSMKTYLLIFCIFAMSFGLVSSAECHWTDWQPYYAYNNCKSGFYSVKWEHFTKSFWGMPIPGRREYCCPNE</sequence>
<evidence type="ECO:0000313" key="3">
    <source>
        <dbReference type="EMBL" id="KAK0416020.1"/>
    </source>
</evidence>
<name>A0AA39I1F1_9BILA</name>
<dbReference type="EMBL" id="JAUCMV010000002">
    <property type="protein sequence ID" value="KAK0416015.1"/>
    <property type="molecule type" value="Genomic_DNA"/>
</dbReference>